<organism evidence="5 6">
    <name type="scientific">Periconia digitata</name>
    <dbReference type="NCBI Taxonomy" id="1303443"/>
    <lineage>
        <taxon>Eukaryota</taxon>
        <taxon>Fungi</taxon>
        <taxon>Dikarya</taxon>
        <taxon>Ascomycota</taxon>
        <taxon>Pezizomycotina</taxon>
        <taxon>Dothideomycetes</taxon>
        <taxon>Pleosporomycetidae</taxon>
        <taxon>Pleosporales</taxon>
        <taxon>Massarineae</taxon>
        <taxon>Periconiaceae</taxon>
        <taxon>Periconia</taxon>
    </lineage>
</organism>
<keyword evidence="6" id="KW-1185">Reference proteome</keyword>
<dbReference type="Proteomes" id="UP001152607">
    <property type="component" value="Unassembled WGS sequence"/>
</dbReference>
<dbReference type="InterPro" id="IPR050529">
    <property type="entry name" value="CYP450_sterol_14alpha_dmase"/>
</dbReference>
<evidence type="ECO:0000313" key="6">
    <source>
        <dbReference type="Proteomes" id="UP001152607"/>
    </source>
</evidence>
<sequence length="545" mass="61670">MAWLILLAFILTPFLTHYITTFLFRRQSKNRSPPRKPPTIPYWVPGLYHALGLLSKPSTYFALLIKKYGAHAPFTVKIGRVSYLVVRSSEHCRSLLRQSSSTKAKSNLTEIYDKVFGTTRDAIRYYQINESVDQDSGPFHPLLASVHSKYQDDVEFKSLTDTFISIFRRNMSNKMFQPSSWTQIEDLWSFLEIEITRGAVETLFGSALIKNQPKLVRDYWDFQSKTGEFIPGLPRFTISSAVPPRDRLLEGIRKWLQTTHGGTDFAQIKASDPVWDEKRGSKFIQECDATFAQIPSFNYQARASECLRIIHNISSAAMPSTFWHIVEILRNQALTDYLSREVLRHAQPTQDKYDLAAITKLPNLQSLSLEIKRIRTATYMLRTSATPDAHLDNNWVIPNRTSVLAFSQDIGLNTALWSKARPQITTRPLAEFWSDRFLIPDKSASTKRYRKGRDSVTTGTFSLDGIETLHEILSGGIGDECCSDLEIRLADVFTAAAVAVLLAEFEMNLCDGDDVEAGLPPVGEVAYGVLKPLEKVAVRLKLRSG</sequence>
<dbReference type="GO" id="GO:0008395">
    <property type="term" value="F:steroid hydroxylase activity"/>
    <property type="evidence" value="ECO:0007669"/>
    <property type="project" value="TreeGrafter"/>
</dbReference>
<evidence type="ECO:0000313" key="5">
    <source>
        <dbReference type="EMBL" id="CAI6332412.1"/>
    </source>
</evidence>
<proteinExistence type="inferred from homology"/>
<comment type="caution">
    <text evidence="5">The sequence shown here is derived from an EMBL/GenBank/DDBJ whole genome shotgun (WGS) entry which is preliminary data.</text>
</comment>
<accession>A0A9W4UCE1</accession>
<dbReference type="GO" id="GO:0020037">
    <property type="term" value="F:heme binding"/>
    <property type="evidence" value="ECO:0007669"/>
    <property type="project" value="InterPro"/>
</dbReference>
<reference evidence="5" key="1">
    <citation type="submission" date="2023-01" db="EMBL/GenBank/DDBJ databases">
        <authorList>
            <person name="Van Ghelder C."/>
            <person name="Rancurel C."/>
        </authorList>
    </citation>
    <scope>NUCLEOTIDE SEQUENCE</scope>
    <source>
        <strain evidence="5">CNCM I-4278</strain>
    </source>
</reference>
<keyword evidence="3" id="KW-0479">Metal-binding</keyword>
<dbReference type="GO" id="GO:0005506">
    <property type="term" value="F:iron ion binding"/>
    <property type="evidence" value="ECO:0007669"/>
    <property type="project" value="InterPro"/>
</dbReference>
<dbReference type="PANTHER" id="PTHR24304">
    <property type="entry name" value="CYTOCHROME P450 FAMILY 7"/>
    <property type="match status" value="1"/>
</dbReference>
<evidence type="ECO:0000256" key="3">
    <source>
        <dbReference type="ARBA" id="ARBA00022723"/>
    </source>
</evidence>
<evidence type="ECO:0000256" key="4">
    <source>
        <dbReference type="ARBA" id="ARBA00023004"/>
    </source>
</evidence>
<comment type="similarity">
    <text evidence="1">Belongs to the cytochrome P450 family.</text>
</comment>
<dbReference type="InterPro" id="IPR036396">
    <property type="entry name" value="Cyt_P450_sf"/>
</dbReference>
<dbReference type="Gene3D" id="1.10.630.10">
    <property type="entry name" value="Cytochrome P450"/>
    <property type="match status" value="1"/>
</dbReference>
<dbReference type="EMBL" id="CAOQHR010000003">
    <property type="protein sequence ID" value="CAI6332412.1"/>
    <property type="molecule type" value="Genomic_DNA"/>
</dbReference>
<name>A0A9W4UCE1_9PLEO</name>
<evidence type="ECO:0008006" key="7">
    <source>
        <dbReference type="Google" id="ProtNLM"/>
    </source>
</evidence>
<keyword evidence="4" id="KW-0408">Iron</keyword>
<dbReference type="AlphaFoldDB" id="A0A9W4UCE1"/>
<dbReference type="GO" id="GO:0016705">
    <property type="term" value="F:oxidoreductase activity, acting on paired donors, with incorporation or reduction of molecular oxygen"/>
    <property type="evidence" value="ECO:0007669"/>
    <property type="project" value="InterPro"/>
</dbReference>
<dbReference type="PANTHER" id="PTHR24304:SF2">
    <property type="entry name" value="24-HYDROXYCHOLESTEROL 7-ALPHA-HYDROXYLASE"/>
    <property type="match status" value="1"/>
</dbReference>
<dbReference type="OrthoDB" id="3366823at2759"/>
<evidence type="ECO:0000256" key="1">
    <source>
        <dbReference type="ARBA" id="ARBA00010617"/>
    </source>
</evidence>
<keyword evidence="2" id="KW-0349">Heme</keyword>
<gene>
    <name evidence="5" type="ORF">PDIGIT_LOCUS5435</name>
</gene>
<protein>
    <recommendedName>
        <fullName evidence="7">Cytochrome P450</fullName>
    </recommendedName>
</protein>
<evidence type="ECO:0000256" key="2">
    <source>
        <dbReference type="ARBA" id="ARBA00022617"/>
    </source>
</evidence>
<dbReference type="SUPFAM" id="SSF48264">
    <property type="entry name" value="Cytochrome P450"/>
    <property type="match status" value="1"/>
</dbReference>